<dbReference type="CDD" id="cd04181">
    <property type="entry name" value="NTP_transferase"/>
    <property type="match status" value="1"/>
</dbReference>
<sequence>MSSGEDEIVGIILAGGRGERAKPITLKSADYIRSKALIPFAGRRLIEWVLDACREQGLRRFYVVTHGLENRNQIKLLLGHGERYGVEIRYSRSRFDRYNVGSAGATLHNLEHWDLQGRALILPVDSLFDFDVAELAETHRASQALVTLATVERTAAEVVGKYGVMQTDERGLVTGFVEKPDEERLRALFPRSVEEAGATLPTNAGMYLVDCGRLRLLAREPELLRQSHQRLDWGGDLLPRLVARGEAVALHTINRLGDLGNVPDYLGTLQHVLDGEYSQMNRLMDAPDEPGARSWIHRSTLLAKDDVTGTTLAQKIDEGSVVIGPGVRIGREVEIGPRVRLEHADIGDGADVREGSTLLRTACGESALIGPYAQISDSYIGPMVEIRSDLHHPATLEGYSAVGDGAVVSAGSRFHGVTVYPGLRVPALAGLPAETQLRTADDILRWM</sequence>
<dbReference type="RefSeq" id="WP_196195942.1">
    <property type="nucleotide sequence ID" value="NZ_JADPRT010000009.1"/>
</dbReference>
<dbReference type="InterPro" id="IPR005835">
    <property type="entry name" value="NTP_transferase_dom"/>
</dbReference>
<reference evidence="2" key="1">
    <citation type="submission" date="2020-11" db="EMBL/GenBank/DDBJ databases">
        <title>Isolation and identification of active actinomycetes.</title>
        <authorList>
            <person name="Yu B."/>
        </authorList>
    </citation>
    <scope>NUCLEOTIDE SEQUENCE</scope>
    <source>
        <strain evidence="2">NEAU-YB345</strain>
    </source>
</reference>
<organism evidence="2 3">
    <name type="scientific">Streptacidiphilus fuscans</name>
    <dbReference type="NCBI Taxonomy" id="2789292"/>
    <lineage>
        <taxon>Bacteria</taxon>
        <taxon>Bacillati</taxon>
        <taxon>Actinomycetota</taxon>
        <taxon>Actinomycetes</taxon>
        <taxon>Kitasatosporales</taxon>
        <taxon>Streptomycetaceae</taxon>
        <taxon>Streptacidiphilus</taxon>
    </lineage>
</organism>
<name>A0A931B5T2_9ACTN</name>
<evidence type="ECO:0000313" key="3">
    <source>
        <dbReference type="Proteomes" id="UP000657385"/>
    </source>
</evidence>
<dbReference type="InterPro" id="IPR050486">
    <property type="entry name" value="Mannose-1P_guanyltransferase"/>
</dbReference>
<dbReference type="AlphaFoldDB" id="A0A931B5T2"/>
<feature type="domain" description="Nucleotidyl transferase" evidence="1">
    <location>
        <begin position="10"/>
        <end position="272"/>
    </location>
</feature>
<dbReference type="Gene3D" id="3.90.550.10">
    <property type="entry name" value="Spore Coat Polysaccharide Biosynthesis Protein SpsA, Chain A"/>
    <property type="match status" value="1"/>
</dbReference>
<protein>
    <submittedName>
        <fullName evidence="2">NDP-sugar synthase</fullName>
    </submittedName>
</protein>
<evidence type="ECO:0000313" key="2">
    <source>
        <dbReference type="EMBL" id="MBF9070783.1"/>
    </source>
</evidence>
<dbReference type="PANTHER" id="PTHR22572">
    <property type="entry name" value="SUGAR-1-PHOSPHATE GUANYL TRANSFERASE"/>
    <property type="match status" value="1"/>
</dbReference>
<dbReference type="EMBL" id="JADPRT010000009">
    <property type="protein sequence ID" value="MBF9070783.1"/>
    <property type="molecule type" value="Genomic_DNA"/>
</dbReference>
<dbReference type="InterPro" id="IPR029044">
    <property type="entry name" value="Nucleotide-diphossugar_trans"/>
</dbReference>
<dbReference type="SUPFAM" id="SSF51161">
    <property type="entry name" value="Trimeric LpxA-like enzymes"/>
    <property type="match status" value="1"/>
</dbReference>
<dbReference type="SUPFAM" id="SSF53448">
    <property type="entry name" value="Nucleotide-diphospho-sugar transferases"/>
    <property type="match status" value="1"/>
</dbReference>
<proteinExistence type="predicted"/>
<gene>
    <name evidence="2" type="ORF">I2501_22455</name>
</gene>
<dbReference type="Gene3D" id="2.160.10.10">
    <property type="entry name" value="Hexapeptide repeat proteins"/>
    <property type="match status" value="1"/>
</dbReference>
<keyword evidence="3" id="KW-1185">Reference proteome</keyword>
<dbReference type="Proteomes" id="UP000657385">
    <property type="component" value="Unassembled WGS sequence"/>
</dbReference>
<evidence type="ECO:0000259" key="1">
    <source>
        <dbReference type="Pfam" id="PF00483"/>
    </source>
</evidence>
<comment type="caution">
    <text evidence="2">The sequence shown here is derived from an EMBL/GenBank/DDBJ whole genome shotgun (WGS) entry which is preliminary data.</text>
</comment>
<accession>A0A931B5T2</accession>
<dbReference type="Pfam" id="PF00483">
    <property type="entry name" value="NTP_transferase"/>
    <property type="match status" value="1"/>
</dbReference>
<dbReference type="InterPro" id="IPR011004">
    <property type="entry name" value="Trimer_LpxA-like_sf"/>
</dbReference>